<dbReference type="InterPro" id="IPR000001">
    <property type="entry name" value="Kringle"/>
</dbReference>
<keyword evidence="5 15" id="KW-0645">Protease</keyword>
<keyword evidence="8 15" id="KW-0720">Serine protease</keyword>
<comment type="subcellular location">
    <subcellularLocation>
        <location evidence="1">Secreted</location>
        <location evidence="1">Extracellular space</location>
    </subcellularLocation>
</comment>
<reference evidence="20 21" key="1">
    <citation type="submission" date="2024-01" db="EMBL/GenBank/DDBJ databases">
        <authorList>
            <person name="Alioto T."/>
            <person name="Alioto T."/>
            <person name="Gomez Garrido J."/>
        </authorList>
    </citation>
    <scope>NUCLEOTIDE SEQUENCE [LARGE SCALE GENOMIC DNA]</scope>
</reference>
<dbReference type="FunFam" id="2.40.20.10:FF:000001">
    <property type="entry name" value="Urokinase-type plasminogen activator"/>
    <property type="match status" value="1"/>
</dbReference>
<dbReference type="PROSITE" id="PS00135">
    <property type="entry name" value="TRYPSIN_SER"/>
    <property type="match status" value="1"/>
</dbReference>
<dbReference type="GO" id="GO:0031639">
    <property type="term" value="P:plasminogen activation"/>
    <property type="evidence" value="ECO:0007669"/>
    <property type="project" value="TreeGrafter"/>
</dbReference>
<dbReference type="Gene3D" id="2.40.20.10">
    <property type="entry name" value="Plasminogen Kringle 4"/>
    <property type="match status" value="1"/>
</dbReference>
<keyword evidence="7 15" id="KW-0378">Hydrolase</keyword>
<dbReference type="GO" id="GO:0033993">
    <property type="term" value="P:response to lipid"/>
    <property type="evidence" value="ECO:0007669"/>
    <property type="project" value="UniProtKB-ARBA"/>
</dbReference>
<evidence type="ECO:0000256" key="7">
    <source>
        <dbReference type="ARBA" id="ARBA00022801"/>
    </source>
</evidence>
<dbReference type="PRINTS" id="PR00722">
    <property type="entry name" value="CHYMOTRYPSIN"/>
</dbReference>
<keyword evidence="11" id="KW-0617">Plasminogen activation</keyword>
<feature type="compositionally biased region" description="Pro residues" evidence="16">
    <location>
        <begin position="113"/>
        <end position="135"/>
    </location>
</feature>
<evidence type="ECO:0000256" key="9">
    <source>
        <dbReference type="ARBA" id="ARBA00023145"/>
    </source>
</evidence>
<evidence type="ECO:0000259" key="18">
    <source>
        <dbReference type="PROSITE" id="PS50070"/>
    </source>
</evidence>
<dbReference type="InterPro" id="IPR001254">
    <property type="entry name" value="Trypsin_dom"/>
</dbReference>
<dbReference type="GO" id="GO:0005615">
    <property type="term" value="C:extracellular space"/>
    <property type="evidence" value="ECO:0007669"/>
    <property type="project" value="TreeGrafter"/>
</dbReference>
<keyword evidence="2" id="KW-0964">Secreted</keyword>
<evidence type="ECO:0000256" key="12">
    <source>
        <dbReference type="ARBA" id="ARBA00036320"/>
    </source>
</evidence>
<keyword evidence="21" id="KW-1185">Reference proteome</keyword>
<dbReference type="PRINTS" id="PR00018">
    <property type="entry name" value="KRINGLE"/>
</dbReference>
<dbReference type="InterPro" id="IPR043504">
    <property type="entry name" value="Peptidase_S1_PA_chymotrypsin"/>
</dbReference>
<evidence type="ECO:0000256" key="11">
    <source>
        <dbReference type="ARBA" id="ARBA00023202"/>
    </source>
</evidence>
<keyword evidence="10" id="KW-1015">Disulfide bond</keyword>
<evidence type="ECO:0000313" key="20">
    <source>
        <dbReference type="EMBL" id="CAK6951577.1"/>
    </source>
</evidence>
<dbReference type="PROSITE" id="PS50240">
    <property type="entry name" value="TRYPSIN_DOM"/>
    <property type="match status" value="1"/>
</dbReference>
<dbReference type="SUPFAM" id="SSF57440">
    <property type="entry name" value="Kringle-like"/>
    <property type="match status" value="1"/>
</dbReference>
<dbReference type="InterPro" id="IPR018114">
    <property type="entry name" value="TRYPSIN_HIS"/>
</dbReference>
<feature type="signal peptide" evidence="17">
    <location>
        <begin position="1"/>
        <end position="18"/>
    </location>
</feature>
<comment type="catalytic activity">
    <reaction evidence="12">
        <text>Preferential cleavage: Arg-|-Xaa, Lys-|-Xaa.</text>
        <dbReference type="EC" id="3.4.21.4"/>
    </reaction>
</comment>
<evidence type="ECO:0000256" key="6">
    <source>
        <dbReference type="ARBA" id="ARBA00022729"/>
    </source>
</evidence>
<evidence type="ECO:0000256" key="5">
    <source>
        <dbReference type="ARBA" id="ARBA00022670"/>
    </source>
</evidence>
<evidence type="ECO:0000256" key="1">
    <source>
        <dbReference type="ARBA" id="ARBA00004239"/>
    </source>
</evidence>
<keyword evidence="9" id="KW-0865">Zymogen</keyword>
<dbReference type="InterPro" id="IPR018056">
    <property type="entry name" value="Kringle_CS"/>
</dbReference>
<comment type="caution">
    <text evidence="20">The sequence shown here is derived from an EMBL/GenBank/DDBJ whole genome shotgun (WGS) entry which is preliminary data.</text>
</comment>
<dbReference type="PROSITE" id="PS00021">
    <property type="entry name" value="KRINGLE_1"/>
    <property type="match status" value="1"/>
</dbReference>
<evidence type="ECO:0000256" key="2">
    <source>
        <dbReference type="ARBA" id="ARBA00022525"/>
    </source>
</evidence>
<dbReference type="InterPro" id="IPR013806">
    <property type="entry name" value="Kringle-like"/>
</dbReference>
<evidence type="ECO:0000313" key="21">
    <source>
        <dbReference type="Proteomes" id="UP001314229"/>
    </source>
</evidence>
<dbReference type="InterPro" id="IPR001314">
    <property type="entry name" value="Peptidase_S1A"/>
</dbReference>
<dbReference type="CDD" id="cd00190">
    <property type="entry name" value="Tryp_SPc"/>
    <property type="match status" value="1"/>
</dbReference>
<evidence type="ECO:0000259" key="19">
    <source>
        <dbReference type="PROSITE" id="PS50240"/>
    </source>
</evidence>
<feature type="chain" id="PRO_5043819112" description="trypsin" evidence="17">
    <location>
        <begin position="19"/>
        <end position="408"/>
    </location>
</feature>
<feature type="domain" description="Kringle" evidence="18">
    <location>
        <begin position="38"/>
        <end position="107"/>
    </location>
</feature>
<feature type="domain" description="Peptidase S1" evidence="19">
    <location>
        <begin position="153"/>
        <end position="395"/>
    </location>
</feature>
<gene>
    <name evidence="20" type="ORF">FSCOSCO3_A029874</name>
</gene>
<feature type="region of interest" description="Disordered" evidence="16">
    <location>
        <begin position="113"/>
        <end position="137"/>
    </location>
</feature>
<dbReference type="EC" id="3.4.21.4" evidence="13"/>
<dbReference type="PROSITE" id="PS00134">
    <property type="entry name" value="TRYPSIN_HIS"/>
    <property type="match status" value="1"/>
</dbReference>
<evidence type="ECO:0000256" key="8">
    <source>
        <dbReference type="ARBA" id="ARBA00022825"/>
    </source>
</evidence>
<name>A0AAV1MX36_SCOSC</name>
<keyword evidence="4 14" id="KW-0420">Kringle</keyword>
<dbReference type="SMART" id="SM00020">
    <property type="entry name" value="Tryp_SPc"/>
    <property type="match status" value="1"/>
</dbReference>
<evidence type="ECO:0000256" key="3">
    <source>
        <dbReference type="ARBA" id="ARBA00022536"/>
    </source>
</evidence>
<sequence>MNLLVILTLLGVFNINVAFSRRRSKERSSSPQVIHKETCLSGNGSSYRGTVSKSASGRRCLNWSRFENLWGIGDHSYCRNPDQRLKPWCYVRKNRRVAKDYCDIPKCSPSTVKPPPSTTTVKPPPSTTSIKPPPAVDTELTCGEKSERKMNKIVGGSFTRIESHPWVASIFNKGGFLCGGSLIAPCWVLSAAHCFSDGEGTNIKHLSVYLGKRAINETDDIREQNFTVEKLIVHQKYNENNFNNDIALLKIRSRDGRCAVQSPSARIVCLPPSHTRLPAGFHCSIAGYGKERVGAWRYSQILKQAEVNLISQTDCRSKSIHHRNLLTENMFCAGSPDWSTDACKGDSGGPLVCEASGRMFLFGVVSWGVGCAEKNKPGVYTQVSNYNQWIADITQLPEYTAGKLYPTK</sequence>
<dbReference type="CDD" id="cd00108">
    <property type="entry name" value="KR"/>
    <property type="match status" value="1"/>
</dbReference>
<dbReference type="InterPro" id="IPR050127">
    <property type="entry name" value="Serine_Proteases_S1"/>
</dbReference>
<keyword evidence="3" id="KW-0245">EGF-like domain</keyword>
<dbReference type="SUPFAM" id="SSF50494">
    <property type="entry name" value="Trypsin-like serine proteases"/>
    <property type="match status" value="1"/>
</dbReference>
<dbReference type="GO" id="GO:0004252">
    <property type="term" value="F:serine-type endopeptidase activity"/>
    <property type="evidence" value="ECO:0007669"/>
    <property type="project" value="UniProtKB-EC"/>
</dbReference>
<dbReference type="PROSITE" id="PS50070">
    <property type="entry name" value="KRINGLE_2"/>
    <property type="match status" value="1"/>
</dbReference>
<dbReference type="Proteomes" id="UP001314229">
    <property type="component" value="Unassembled WGS sequence"/>
</dbReference>
<dbReference type="GO" id="GO:0033628">
    <property type="term" value="P:regulation of cell adhesion mediated by integrin"/>
    <property type="evidence" value="ECO:0007669"/>
    <property type="project" value="TreeGrafter"/>
</dbReference>
<dbReference type="EMBL" id="CAWUFR010000007">
    <property type="protein sequence ID" value="CAK6951577.1"/>
    <property type="molecule type" value="Genomic_DNA"/>
</dbReference>
<dbReference type="Gene3D" id="2.40.10.10">
    <property type="entry name" value="Trypsin-like serine proteases"/>
    <property type="match status" value="1"/>
</dbReference>
<evidence type="ECO:0000256" key="15">
    <source>
        <dbReference type="RuleBase" id="RU363034"/>
    </source>
</evidence>
<evidence type="ECO:0000256" key="13">
    <source>
        <dbReference type="ARBA" id="ARBA00038868"/>
    </source>
</evidence>
<dbReference type="GO" id="GO:1901701">
    <property type="term" value="P:cellular response to oxygen-containing compound"/>
    <property type="evidence" value="ECO:0007669"/>
    <property type="project" value="UniProtKB-ARBA"/>
</dbReference>
<protein>
    <recommendedName>
        <fullName evidence="13">trypsin</fullName>
        <ecNumber evidence="13">3.4.21.4</ecNumber>
    </recommendedName>
</protein>
<accession>A0AAV1MX36</accession>
<evidence type="ECO:0000256" key="14">
    <source>
        <dbReference type="PROSITE-ProRule" id="PRU00121"/>
    </source>
</evidence>
<comment type="caution">
    <text evidence="14">Lacks conserved residue(s) required for the propagation of feature annotation.</text>
</comment>
<evidence type="ECO:0000256" key="4">
    <source>
        <dbReference type="ARBA" id="ARBA00022572"/>
    </source>
</evidence>
<dbReference type="PANTHER" id="PTHR24264:SF38">
    <property type="entry name" value="UROKINASE-TYPE PLASMINOGEN ACTIVATOR"/>
    <property type="match status" value="1"/>
</dbReference>
<dbReference type="InterPro" id="IPR038178">
    <property type="entry name" value="Kringle_sf"/>
</dbReference>
<dbReference type="SMART" id="SM00130">
    <property type="entry name" value="KR"/>
    <property type="match status" value="1"/>
</dbReference>
<evidence type="ECO:0000256" key="16">
    <source>
        <dbReference type="SAM" id="MobiDB-lite"/>
    </source>
</evidence>
<dbReference type="InterPro" id="IPR033116">
    <property type="entry name" value="TRYPSIN_SER"/>
</dbReference>
<dbReference type="InterPro" id="IPR009003">
    <property type="entry name" value="Peptidase_S1_PA"/>
</dbReference>
<evidence type="ECO:0000256" key="17">
    <source>
        <dbReference type="SAM" id="SignalP"/>
    </source>
</evidence>
<dbReference type="AlphaFoldDB" id="A0AAV1MX36"/>
<dbReference type="Pfam" id="PF00089">
    <property type="entry name" value="Trypsin"/>
    <property type="match status" value="1"/>
</dbReference>
<dbReference type="FunFam" id="2.40.10.10:FF:000003">
    <property type="entry name" value="Transmembrane serine protease 3"/>
    <property type="match status" value="1"/>
</dbReference>
<evidence type="ECO:0000256" key="10">
    <source>
        <dbReference type="ARBA" id="ARBA00023157"/>
    </source>
</evidence>
<dbReference type="Pfam" id="PF00051">
    <property type="entry name" value="Kringle"/>
    <property type="match status" value="1"/>
</dbReference>
<keyword evidence="6 17" id="KW-0732">Signal</keyword>
<organism evidence="20 21">
    <name type="scientific">Scomber scombrus</name>
    <name type="common">Atlantic mackerel</name>
    <name type="synonym">Scomber vernalis</name>
    <dbReference type="NCBI Taxonomy" id="13677"/>
    <lineage>
        <taxon>Eukaryota</taxon>
        <taxon>Metazoa</taxon>
        <taxon>Chordata</taxon>
        <taxon>Craniata</taxon>
        <taxon>Vertebrata</taxon>
        <taxon>Euteleostomi</taxon>
        <taxon>Actinopterygii</taxon>
        <taxon>Neopterygii</taxon>
        <taxon>Teleostei</taxon>
        <taxon>Neoteleostei</taxon>
        <taxon>Acanthomorphata</taxon>
        <taxon>Pelagiaria</taxon>
        <taxon>Scombriformes</taxon>
        <taxon>Scombridae</taxon>
        <taxon>Scomber</taxon>
    </lineage>
</organism>
<dbReference type="PANTHER" id="PTHR24264">
    <property type="entry name" value="TRYPSIN-RELATED"/>
    <property type="match status" value="1"/>
</dbReference>
<proteinExistence type="predicted"/>